<name>A0A381UDG6_9ZZZZ</name>
<gene>
    <name evidence="1" type="ORF">METZ01_LOCUS79064</name>
</gene>
<dbReference type="AlphaFoldDB" id="A0A381UDG6"/>
<evidence type="ECO:0000313" key="1">
    <source>
        <dbReference type="EMBL" id="SVA26210.1"/>
    </source>
</evidence>
<organism evidence="1">
    <name type="scientific">marine metagenome</name>
    <dbReference type="NCBI Taxonomy" id="408172"/>
    <lineage>
        <taxon>unclassified sequences</taxon>
        <taxon>metagenomes</taxon>
        <taxon>ecological metagenomes</taxon>
    </lineage>
</organism>
<proteinExistence type="predicted"/>
<dbReference type="PROSITE" id="PS51257">
    <property type="entry name" value="PROKAR_LIPOPROTEIN"/>
    <property type="match status" value="1"/>
</dbReference>
<accession>A0A381UDG6</accession>
<sequence length="52" mass="5582">MLQFLKKEKPRKRKEFITTETELNAIAPAASIGCKAGPPKGTNKPAAIGMPT</sequence>
<reference evidence="1" key="1">
    <citation type="submission" date="2018-05" db="EMBL/GenBank/DDBJ databases">
        <authorList>
            <person name="Lanie J.A."/>
            <person name="Ng W.-L."/>
            <person name="Kazmierczak K.M."/>
            <person name="Andrzejewski T.M."/>
            <person name="Davidsen T.M."/>
            <person name="Wayne K.J."/>
            <person name="Tettelin H."/>
            <person name="Glass J.I."/>
            <person name="Rusch D."/>
            <person name="Podicherti R."/>
            <person name="Tsui H.-C.T."/>
            <person name="Winkler M.E."/>
        </authorList>
    </citation>
    <scope>NUCLEOTIDE SEQUENCE</scope>
</reference>
<dbReference type="EMBL" id="UINC01006219">
    <property type="protein sequence ID" value="SVA26210.1"/>
    <property type="molecule type" value="Genomic_DNA"/>
</dbReference>
<feature type="non-terminal residue" evidence="1">
    <location>
        <position position="52"/>
    </location>
</feature>
<protein>
    <submittedName>
        <fullName evidence="1">Uncharacterized protein</fullName>
    </submittedName>
</protein>